<name>A0ABU2SMB8_9ACTN</name>
<proteinExistence type="predicted"/>
<dbReference type="Gene3D" id="3.30.386.10">
    <property type="entry name" value="Chitosanase, subunit A, domain 2"/>
    <property type="match status" value="1"/>
</dbReference>
<dbReference type="CDD" id="cd00978">
    <property type="entry name" value="chitosanase_GH46"/>
    <property type="match status" value="1"/>
</dbReference>
<protein>
    <submittedName>
        <fullName evidence="1">Chitosanase</fullName>
    </submittedName>
</protein>
<evidence type="ECO:0000313" key="2">
    <source>
        <dbReference type="Proteomes" id="UP001180531"/>
    </source>
</evidence>
<comment type="caution">
    <text evidence="1">The sequence shown here is derived from an EMBL/GenBank/DDBJ whole genome shotgun (WGS) entry which is preliminary data.</text>
</comment>
<accession>A0ABU2SMB8</accession>
<dbReference type="Pfam" id="PF01374">
    <property type="entry name" value="Glyco_hydro_46"/>
    <property type="match status" value="1"/>
</dbReference>
<keyword evidence="2" id="KW-1185">Reference proteome</keyword>
<sequence length="299" mass="32808">MRDRPARRKPRIARRNPRIARRDLRIACAGLAVALTVGAARTPEDGLDCPRVKEVAMELVASAENSTLDWRSQYQYIEDIGDGQGYTGGIIGFCSGTGDMLEVVTLYTRHKPANPLAAFLPALRKVNGTSSHAGLGDPFVKAWKAAAADEAFQAAQEEERDHVYFGPSVRRAKADGLRTLGQFIYFDATVMHGNGDDRNGFGSIRKNAMAKAKPPALGGDEAAYLNAFLDARKAAIKRATVHGNTSRVDTEQRVFLNERNFTLEPPLRWKTYGDPYEIRNWPSPEAHRPTASPSGPTVT</sequence>
<dbReference type="Proteomes" id="UP001180531">
    <property type="component" value="Unassembled WGS sequence"/>
</dbReference>
<dbReference type="SUPFAM" id="SSF53955">
    <property type="entry name" value="Lysozyme-like"/>
    <property type="match status" value="1"/>
</dbReference>
<evidence type="ECO:0000313" key="1">
    <source>
        <dbReference type="EMBL" id="MDT0449509.1"/>
    </source>
</evidence>
<reference evidence="1" key="1">
    <citation type="submission" date="2024-05" db="EMBL/GenBank/DDBJ databases">
        <title>30 novel species of actinomycetes from the DSMZ collection.</title>
        <authorList>
            <person name="Nouioui I."/>
        </authorList>
    </citation>
    <scope>NUCLEOTIDE SEQUENCE</scope>
    <source>
        <strain evidence="1">DSM 40473</strain>
    </source>
</reference>
<dbReference type="InterPro" id="IPR000400">
    <property type="entry name" value="Glyco_hydro_46"/>
</dbReference>
<organism evidence="1 2">
    <name type="scientific">Streptomyces hesseae</name>
    <dbReference type="NCBI Taxonomy" id="3075519"/>
    <lineage>
        <taxon>Bacteria</taxon>
        <taxon>Bacillati</taxon>
        <taxon>Actinomycetota</taxon>
        <taxon>Actinomycetes</taxon>
        <taxon>Kitasatosporales</taxon>
        <taxon>Streptomycetaceae</taxon>
        <taxon>Streptomyces</taxon>
    </lineage>
</organism>
<dbReference type="InterPro" id="IPR023099">
    <property type="entry name" value="Glyco_hydro_46_N"/>
</dbReference>
<dbReference type="RefSeq" id="WP_311609879.1">
    <property type="nucleotide sequence ID" value="NZ_JAVRFI010000005.1"/>
</dbReference>
<dbReference type="InterPro" id="IPR023346">
    <property type="entry name" value="Lysozyme-like_dom_sf"/>
</dbReference>
<dbReference type="Gene3D" id="1.20.141.10">
    <property type="entry name" value="Chitosanase, subunit A, domain 1"/>
    <property type="match status" value="1"/>
</dbReference>
<gene>
    <name evidence="1" type="ORF">RM609_10560</name>
</gene>
<dbReference type="EMBL" id="JAVRFI010000005">
    <property type="protein sequence ID" value="MDT0449509.1"/>
    <property type="molecule type" value="Genomic_DNA"/>
</dbReference>